<dbReference type="InterPro" id="IPR006140">
    <property type="entry name" value="D-isomer_DH_NAD-bd"/>
</dbReference>
<dbReference type="Gene3D" id="3.40.50.720">
    <property type="entry name" value="NAD(P)-binding Rossmann-like Domain"/>
    <property type="match status" value="2"/>
</dbReference>
<dbReference type="Proteomes" id="UP001500752">
    <property type="component" value="Unassembled WGS sequence"/>
</dbReference>
<dbReference type="InterPro" id="IPR029753">
    <property type="entry name" value="D-isomer_DH_CS"/>
</dbReference>
<feature type="domain" description="D-isomer specific 2-hydroxyacid dehydrogenase NAD-binding" evidence="3">
    <location>
        <begin position="112"/>
        <end position="299"/>
    </location>
</feature>
<dbReference type="PROSITE" id="PS00671">
    <property type="entry name" value="D_2_HYDROXYACID_DH_3"/>
    <property type="match status" value="1"/>
</dbReference>
<dbReference type="SUPFAM" id="SSF51735">
    <property type="entry name" value="NAD(P)-binding Rossmann-fold domains"/>
    <property type="match status" value="1"/>
</dbReference>
<organism evidence="4 5">
    <name type="scientific">Arthrobacter ginkgonis</name>
    <dbReference type="NCBI Taxonomy" id="1630594"/>
    <lineage>
        <taxon>Bacteria</taxon>
        <taxon>Bacillati</taxon>
        <taxon>Actinomycetota</taxon>
        <taxon>Actinomycetes</taxon>
        <taxon>Micrococcales</taxon>
        <taxon>Micrococcaceae</taxon>
        <taxon>Arthrobacter</taxon>
    </lineage>
</organism>
<dbReference type="EMBL" id="BAABEO010000008">
    <property type="protein sequence ID" value="GAA3675212.1"/>
    <property type="molecule type" value="Genomic_DNA"/>
</dbReference>
<accession>A0ABP7C3J7</accession>
<dbReference type="InterPro" id="IPR050223">
    <property type="entry name" value="D-isomer_2-hydroxyacid_DH"/>
</dbReference>
<evidence type="ECO:0000313" key="5">
    <source>
        <dbReference type="Proteomes" id="UP001500752"/>
    </source>
</evidence>
<evidence type="ECO:0000259" key="3">
    <source>
        <dbReference type="Pfam" id="PF02826"/>
    </source>
</evidence>
<dbReference type="InterPro" id="IPR036291">
    <property type="entry name" value="NAD(P)-bd_dom_sf"/>
</dbReference>
<dbReference type="Pfam" id="PF02826">
    <property type="entry name" value="2-Hacid_dh_C"/>
    <property type="match status" value="1"/>
</dbReference>
<dbReference type="PANTHER" id="PTHR10996:SF178">
    <property type="entry name" value="2-HYDROXYACID DEHYDROGENASE YGL185C-RELATED"/>
    <property type="match status" value="1"/>
</dbReference>
<reference evidence="5" key="1">
    <citation type="journal article" date="2019" name="Int. J. Syst. Evol. Microbiol.">
        <title>The Global Catalogue of Microorganisms (GCM) 10K type strain sequencing project: providing services to taxonomists for standard genome sequencing and annotation.</title>
        <authorList>
            <consortium name="The Broad Institute Genomics Platform"/>
            <consortium name="The Broad Institute Genome Sequencing Center for Infectious Disease"/>
            <person name="Wu L."/>
            <person name="Ma J."/>
        </authorList>
    </citation>
    <scope>NUCLEOTIDE SEQUENCE [LARGE SCALE GENOMIC DNA]</scope>
    <source>
        <strain evidence="5">JCM 30742</strain>
    </source>
</reference>
<evidence type="ECO:0000256" key="1">
    <source>
        <dbReference type="ARBA" id="ARBA00023002"/>
    </source>
</evidence>
<sequence>MVAGASAEVLDVVVTDPIIGTYAEKLVAGAPSHRWKFLADVPVAERAADLANADVVVCSRMSPEEARTVSSARLVHVTGAGVDRVAVADLPASAAVANTFHHARPIAEHVMMTTLALVRRLLPTDRDLRGGTWRTILTDPTAPLHPTLDTMTIGLVGLGTIGAETARLATGFGMDVIAVRHRPEAPLPEGVAPRWVGGDGDLPRLLAEADVVVVTVPLSAATEGLIGSAELAAMKETAFLVNVARGPVVDQAALYAALAGGSIAGAAIDVWWGAPEPGRTPPADFPFAELDNAILTPHYSGLASSTFERRVLDIAANVEAVASGSALRNRVRPGVTV</sequence>
<keyword evidence="1" id="KW-0560">Oxidoreductase</keyword>
<proteinExistence type="predicted"/>
<dbReference type="SUPFAM" id="SSF52283">
    <property type="entry name" value="Formate/glycerate dehydrogenase catalytic domain-like"/>
    <property type="match status" value="1"/>
</dbReference>
<evidence type="ECO:0000256" key="2">
    <source>
        <dbReference type="ARBA" id="ARBA00023027"/>
    </source>
</evidence>
<evidence type="ECO:0000313" key="4">
    <source>
        <dbReference type="EMBL" id="GAA3675212.1"/>
    </source>
</evidence>
<comment type="caution">
    <text evidence="4">The sequence shown here is derived from an EMBL/GenBank/DDBJ whole genome shotgun (WGS) entry which is preliminary data.</text>
</comment>
<gene>
    <name evidence="4" type="ORF">GCM10023081_12050</name>
</gene>
<keyword evidence="5" id="KW-1185">Reference proteome</keyword>
<protein>
    <submittedName>
        <fullName evidence="4">2-hydroxyacid dehydrogenase</fullName>
    </submittedName>
</protein>
<name>A0ABP7C3J7_9MICC</name>
<dbReference type="RefSeq" id="WP_345149223.1">
    <property type="nucleotide sequence ID" value="NZ_BAABEO010000008.1"/>
</dbReference>
<keyword evidence="2" id="KW-0520">NAD</keyword>
<dbReference type="CDD" id="cd12165">
    <property type="entry name" value="2-Hacid_dh_6"/>
    <property type="match status" value="1"/>
</dbReference>
<dbReference type="PANTHER" id="PTHR10996">
    <property type="entry name" value="2-HYDROXYACID DEHYDROGENASE-RELATED"/>
    <property type="match status" value="1"/>
</dbReference>